<reference evidence="3 4" key="1">
    <citation type="submission" date="2022-05" db="EMBL/GenBank/DDBJ databases">
        <title>Flavobacterium sp., isolated from activated sludge.</title>
        <authorList>
            <person name="Ran Q."/>
        </authorList>
    </citation>
    <scope>NUCLEOTIDE SEQUENCE [LARGE SCALE GENOMIC DNA]</scope>
    <source>
        <strain evidence="3 4">HXWNR70</strain>
    </source>
</reference>
<gene>
    <name evidence="3" type="ORF">NAT50_10110</name>
</gene>
<feature type="coiled-coil region" evidence="1">
    <location>
        <begin position="75"/>
        <end position="137"/>
    </location>
</feature>
<dbReference type="EMBL" id="JAMLJM010000008">
    <property type="protein sequence ID" value="MCL9809711.1"/>
    <property type="molecule type" value="Genomic_DNA"/>
</dbReference>
<keyword evidence="3" id="KW-0255">Endonuclease</keyword>
<dbReference type="InterPro" id="IPR044925">
    <property type="entry name" value="His-Me_finger_sf"/>
</dbReference>
<dbReference type="Gene3D" id="3.90.75.20">
    <property type="match status" value="1"/>
</dbReference>
<dbReference type="SUPFAM" id="SSF54060">
    <property type="entry name" value="His-Me finger endonucleases"/>
    <property type="match status" value="1"/>
</dbReference>
<dbReference type="GO" id="GO:0004519">
    <property type="term" value="F:endonuclease activity"/>
    <property type="evidence" value="ECO:0007669"/>
    <property type="project" value="UniProtKB-KW"/>
</dbReference>
<sequence length="264" mass="31117">MHLKRYFDKEIWSEIELKSPFKEKFRLFVSNHGKIKKLNLQTNEENLVSQNTTEGYPSFNITVHTPHSPKNQAYVDETRAQIEGLKQEIRDLRSLLKQCKDNEEEFLRLLKELEAKKEELEIVWSKYQQKFRKLEAKRKKTFSGLTHRFVATAFLEKESPEHNLVAHLDFDKLNNHHSNLKWMTREENVAHQKNSPFVIKAKAVAVYPGRITRAKLTVKEVMILKKRMNENVPLSKLAKRYNVTETQLLRIKRGINWANVPAAL</sequence>
<dbReference type="Proteomes" id="UP001317191">
    <property type="component" value="Unassembled WGS sequence"/>
</dbReference>
<keyword evidence="3" id="KW-0378">Hydrolase</keyword>
<keyword evidence="3" id="KW-0540">Nuclease</keyword>
<comment type="caution">
    <text evidence="3">The sequence shown here is derived from an EMBL/GenBank/DDBJ whole genome shotgun (WGS) entry which is preliminary data.</text>
</comment>
<evidence type="ECO:0000313" key="4">
    <source>
        <dbReference type="Proteomes" id="UP001317191"/>
    </source>
</evidence>
<dbReference type="InterPro" id="IPR003615">
    <property type="entry name" value="HNH_nuc"/>
</dbReference>
<evidence type="ECO:0000256" key="1">
    <source>
        <dbReference type="SAM" id="Coils"/>
    </source>
</evidence>
<evidence type="ECO:0000313" key="3">
    <source>
        <dbReference type="EMBL" id="MCL9809711.1"/>
    </source>
</evidence>
<accession>A0ABT0TQE0</accession>
<proteinExistence type="predicted"/>
<keyword evidence="4" id="KW-1185">Reference proteome</keyword>
<name>A0ABT0TQE0_9FLAO</name>
<organism evidence="3 4">
    <name type="scientific">Flavobacterium luminosum</name>
    <dbReference type="NCBI Taxonomy" id="2949086"/>
    <lineage>
        <taxon>Bacteria</taxon>
        <taxon>Pseudomonadati</taxon>
        <taxon>Bacteroidota</taxon>
        <taxon>Flavobacteriia</taxon>
        <taxon>Flavobacteriales</taxon>
        <taxon>Flavobacteriaceae</taxon>
        <taxon>Flavobacterium</taxon>
    </lineage>
</organism>
<keyword evidence="1" id="KW-0175">Coiled coil</keyword>
<dbReference type="RefSeq" id="WP_250593163.1">
    <property type="nucleotide sequence ID" value="NZ_JAMLJM010000008.1"/>
</dbReference>
<dbReference type="Pfam" id="PF13392">
    <property type="entry name" value="HNH_3"/>
    <property type="match status" value="1"/>
</dbReference>
<evidence type="ECO:0000259" key="2">
    <source>
        <dbReference type="Pfam" id="PF13392"/>
    </source>
</evidence>
<protein>
    <submittedName>
        <fullName evidence="3">HNH endonuclease</fullName>
    </submittedName>
</protein>
<feature type="domain" description="HNH nuclease" evidence="2">
    <location>
        <begin position="146"/>
        <end position="189"/>
    </location>
</feature>